<keyword evidence="4" id="KW-0472">Membrane</keyword>
<reference evidence="5 6" key="1">
    <citation type="submission" date="2018-06" db="EMBL/GenBank/DDBJ databases">
        <title>Genome analysis of cellulolytic fungus Trichoderma lentiforme CFAM-422.</title>
        <authorList>
            <person name="Steindorff A.S."/>
            <person name="Formighieri E.F."/>
            <person name="Midorikawa G.E.O."/>
            <person name="Tamietti M.S."/>
            <person name="Ramos E.Z."/>
            <person name="Silva A.S."/>
            <person name="Bon E.P.S."/>
            <person name="Mendes T.D."/>
            <person name="Damaso M.C.T."/>
            <person name="Favaro L.C.L."/>
        </authorList>
    </citation>
    <scope>NUCLEOTIDE SEQUENCE [LARGE SCALE GENOMIC DNA]</scope>
    <source>
        <strain evidence="5 6">CFAM-422</strain>
    </source>
</reference>
<feature type="transmembrane region" description="Helical" evidence="4">
    <location>
        <begin position="275"/>
        <end position="296"/>
    </location>
</feature>
<evidence type="ECO:0000256" key="1">
    <source>
        <dbReference type="ARBA" id="ARBA00004141"/>
    </source>
</evidence>
<dbReference type="GO" id="GO:0016020">
    <property type="term" value="C:membrane"/>
    <property type="evidence" value="ECO:0007669"/>
    <property type="project" value="UniProtKB-SubCell"/>
</dbReference>
<evidence type="ECO:0000256" key="2">
    <source>
        <dbReference type="ARBA" id="ARBA00006727"/>
    </source>
</evidence>
<dbReference type="AlphaFoldDB" id="A0A9P5CD17"/>
<evidence type="ECO:0000313" key="6">
    <source>
        <dbReference type="Proteomes" id="UP000801864"/>
    </source>
</evidence>
<feature type="transmembrane region" description="Helical" evidence="4">
    <location>
        <begin position="203"/>
        <end position="224"/>
    </location>
</feature>
<feature type="region of interest" description="Disordered" evidence="3">
    <location>
        <begin position="1"/>
        <end position="53"/>
    </location>
</feature>
<dbReference type="PANTHER" id="PTHR11360">
    <property type="entry name" value="MONOCARBOXYLATE TRANSPORTER"/>
    <property type="match status" value="1"/>
</dbReference>
<keyword evidence="6" id="KW-1185">Reference proteome</keyword>
<dbReference type="Pfam" id="PF07690">
    <property type="entry name" value="MFS_1"/>
    <property type="match status" value="1"/>
</dbReference>
<name>A0A9P5CD17_9HYPO</name>
<sequence>MAAEASSIELKQAPPNAETALTPDQGHSESNYNSDRAIISGDDENPPSGAAEFSLPPVDRGKDAWGFLAACFVLEALVWGFPFSFGVFQDYYRTHEPFAGSSKTAVIGTTAMGIMYLDIPIIMAVQRIYPKPTRYAPVAGLLFLCLALAISSFSQNVTHLILTQGVLYAIGGSICYCPCMLYMDEWFVKRKGFACIIQHSANFIVDGVMWSGTGLGGFTIPLLLEFFLNKYGFRTTLRIWALAMFVLSAPLVWFIKPRLPFSATAHYRPFNLKFLANRSFGMYQLTNIVQGVGYFLPGIYLPTYARVYLDAGDFPSALTLLVLNVGSVIGCIAMGTLIDRLHVTTCLGIATVGTAIGTFFLWGLGSNMASLYVFCFVYGMFAGCYTSSWPGIMSHLMSIGSGSREENNGSRSTYDPLMVVGWLSAGRGIGNVVSGPLSEALLKGMPWQGQAAGGYGSGYGTLIAFTGATAVVGGSTFLFRRIGWL</sequence>
<dbReference type="SUPFAM" id="SSF103473">
    <property type="entry name" value="MFS general substrate transporter"/>
    <property type="match status" value="1"/>
</dbReference>
<feature type="transmembrane region" description="Helical" evidence="4">
    <location>
        <begin position="316"/>
        <end position="338"/>
    </location>
</feature>
<feature type="transmembrane region" description="Helical" evidence="4">
    <location>
        <begin position="135"/>
        <end position="153"/>
    </location>
</feature>
<proteinExistence type="inferred from homology"/>
<comment type="similarity">
    <text evidence="2">Belongs to the major facilitator superfamily. Monocarboxylate porter (TC 2.A.1.13) family.</text>
</comment>
<feature type="transmembrane region" description="Helical" evidence="4">
    <location>
        <begin position="236"/>
        <end position="255"/>
    </location>
</feature>
<dbReference type="Gene3D" id="1.20.1250.20">
    <property type="entry name" value="MFS general substrate transporter like domains"/>
    <property type="match status" value="2"/>
</dbReference>
<feature type="transmembrane region" description="Helical" evidence="4">
    <location>
        <begin position="371"/>
        <end position="396"/>
    </location>
</feature>
<feature type="transmembrane region" description="Helical" evidence="4">
    <location>
        <begin position="345"/>
        <end position="365"/>
    </location>
</feature>
<evidence type="ECO:0000256" key="4">
    <source>
        <dbReference type="SAM" id="Phobius"/>
    </source>
</evidence>
<feature type="transmembrane region" description="Helical" evidence="4">
    <location>
        <begin position="165"/>
        <end position="183"/>
    </location>
</feature>
<protein>
    <submittedName>
        <fullName evidence="5">Monocarboxylate transporter 10</fullName>
    </submittedName>
</protein>
<feature type="transmembrane region" description="Helical" evidence="4">
    <location>
        <begin position="105"/>
        <end position="123"/>
    </location>
</feature>
<comment type="caution">
    <text evidence="5">The sequence shown here is derived from an EMBL/GenBank/DDBJ whole genome shotgun (WGS) entry which is preliminary data.</text>
</comment>
<organism evidence="5 6">
    <name type="scientific">Trichoderma lentiforme</name>
    <dbReference type="NCBI Taxonomy" id="1567552"/>
    <lineage>
        <taxon>Eukaryota</taxon>
        <taxon>Fungi</taxon>
        <taxon>Dikarya</taxon>
        <taxon>Ascomycota</taxon>
        <taxon>Pezizomycotina</taxon>
        <taxon>Sordariomycetes</taxon>
        <taxon>Hypocreomycetidae</taxon>
        <taxon>Hypocreales</taxon>
        <taxon>Hypocreaceae</taxon>
        <taxon>Trichoderma</taxon>
    </lineage>
</organism>
<evidence type="ECO:0000313" key="5">
    <source>
        <dbReference type="EMBL" id="KAF3073261.1"/>
    </source>
</evidence>
<gene>
    <name evidence="5" type="ORF">CFAM422_005009</name>
</gene>
<dbReference type="InterPro" id="IPR011701">
    <property type="entry name" value="MFS"/>
</dbReference>
<feature type="transmembrane region" description="Helical" evidence="4">
    <location>
        <begin position="64"/>
        <end position="85"/>
    </location>
</feature>
<dbReference type="Proteomes" id="UP000801864">
    <property type="component" value="Unassembled WGS sequence"/>
</dbReference>
<dbReference type="GO" id="GO:0022857">
    <property type="term" value="F:transmembrane transporter activity"/>
    <property type="evidence" value="ECO:0007669"/>
    <property type="project" value="InterPro"/>
</dbReference>
<keyword evidence="4" id="KW-0812">Transmembrane</keyword>
<feature type="transmembrane region" description="Helical" evidence="4">
    <location>
        <begin position="457"/>
        <end position="479"/>
    </location>
</feature>
<dbReference type="InterPro" id="IPR050327">
    <property type="entry name" value="Proton-linked_MCT"/>
</dbReference>
<keyword evidence="4" id="KW-1133">Transmembrane helix</keyword>
<dbReference type="InterPro" id="IPR036259">
    <property type="entry name" value="MFS_trans_sf"/>
</dbReference>
<comment type="subcellular location">
    <subcellularLocation>
        <location evidence="1">Membrane</location>
        <topology evidence="1">Multi-pass membrane protein</topology>
    </subcellularLocation>
</comment>
<dbReference type="EMBL" id="QLNT01000007">
    <property type="protein sequence ID" value="KAF3073261.1"/>
    <property type="molecule type" value="Genomic_DNA"/>
</dbReference>
<accession>A0A9P5CD17</accession>
<dbReference type="PANTHER" id="PTHR11360:SF287">
    <property type="entry name" value="MFS MONOCARBOXYLATE TRANSPORTER"/>
    <property type="match status" value="1"/>
</dbReference>
<evidence type="ECO:0000256" key="3">
    <source>
        <dbReference type="SAM" id="MobiDB-lite"/>
    </source>
</evidence>